<keyword evidence="12 14" id="KW-0472">Membrane</keyword>
<keyword evidence="17" id="KW-1185">Reference proteome</keyword>
<evidence type="ECO:0000256" key="4">
    <source>
        <dbReference type="ARBA" id="ARBA00022494"/>
    </source>
</evidence>
<evidence type="ECO:0000256" key="6">
    <source>
        <dbReference type="ARBA" id="ARBA00022692"/>
    </source>
</evidence>
<accession>A0ABY6Q7F8</accession>
<evidence type="ECO:0000313" key="16">
    <source>
        <dbReference type="EMBL" id="UZP74465.1"/>
    </source>
</evidence>
<evidence type="ECO:0000256" key="8">
    <source>
        <dbReference type="ARBA" id="ARBA00022842"/>
    </source>
</evidence>
<protein>
    <submittedName>
        <fullName evidence="16">Light-harvesting protein</fullName>
    </submittedName>
</protein>
<evidence type="ECO:0000256" key="1">
    <source>
        <dbReference type="ARBA" id="ARBA00002455"/>
    </source>
</evidence>
<keyword evidence="9" id="KW-0076">Bacteriochlorophyll</keyword>
<proteinExistence type="predicted"/>
<keyword evidence="6 14" id="KW-0812">Transmembrane</keyword>
<sequence length="66" mass="7445">MILTQPFSRIWRIFDPRRVLVAQGVFLFSVAVLIHFVLLSSAKYNWIDGPYAAPAAMAEALPPSRQ</sequence>
<keyword evidence="4" id="KW-0148">Chlorophyll</keyword>
<reference evidence="16 17" key="1">
    <citation type="submission" date="2019-02" db="EMBL/GenBank/DDBJ databases">
        <title>Halieaceae_genomes.</title>
        <authorList>
            <person name="Li S.-H."/>
        </authorList>
    </citation>
    <scope>NUCLEOTIDE SEQUENCE [LARGE SCALE GENOMIC DNA]</scope>
    <source>
        <strain evidence="16 17">JH123</strain>
    </source>
</reference>
<evidence type="ECO:0000256" key="5">
    <source>
        <dbReference type="ARBA" id="ARBA00022549"/>
    </source>
</evidence>
<dbReference type="Pfam" id="PF00556">
    <property type="entry name" value="LHC"/>
    <property type="match status" value="1"/>
</dbReference>
<feature type="domain" description="Antenna complex alpha/beta subunit" evidence="15">
    <location>
        <begin position="9"/>
        <end position="47"/>
    </location>
</feature>
<evidence type="ECO:0000259" key="15">
    <source>
        <dbReference type="Pfam" id="PF00556"/>
    </source>
</evidence>
<evidence type="ECO:0000256" key="14">
    <source>
        <dbReference type="SAM" id="Phobius"/>
    </source>
</evidence>
<keyword evidence="7" id="KW-0479">Metal-binding</keyword>
<name>A0ABY6Q7F8_9GAMM</name>
<comment type="subcellular location">
    <subcellularLocation>
        <location evidence="2">Cell membrane</location>
    </subcellularLocation>
</comment>
<dbReference type="Proteomes" id="UP001317963">
    <property type="component" value="Chromosome"/>
</dbReference>
<dbReference type="PRINTS" id="PR00673">
    <property type="entry name" value="LIGHTHARVSTA"/>
</dbReference>
<evidence type="ECO:0000256" key="10">
    <source>
        <dbReference type="ARBA" id="ARBA00022989"/>
    </source>
</evidence>
<dbReference type="InterPro" id="IPR035889">
    <property type="entry name" value="Light-harvesting_complex"/>
</dbReference>
<evidence type="ECO:0000256" key="9">
    <source>
        <dbReference type="ARBA" id="ARBA00022956"/>
    </source>
</evidence>
<keyword evidence="8" id="KW-0460">Magnesium</keyword>
<evidence type="ECO:0000256" key="2">
    <source>
        <dbReference type="ARBA" id="ARBA00004236"/>
    </source>
</evidence>
<dbReference type="Gene3D" id="4.10.220.20">
    <property type="entry name" value="Light-harvesting complex"/>
    <property type="match status" value="1"/>
</dbReference>
<keyword evidence="3" id="KW-1003">Cell membrane</keyword>
<evidence type="ECO:0000256" key="13">
    <source>
        <dbReference type="ARBA" id="ARBA00023243"/>
    </source>
</evidence>
<evidence type="ECO:0000313" key="17">
    <source>
        <dbReference type="Proteomes" id="UP001317963"/>
    </source>
</evidence>
<feature type="transmembrane region" description="Helical" evidence="14">
    <location>
        <begin position="20"/>
        <end position="39"/>
    </location>
</feature>
<evidence type="ECO:0000256" key="7">
    <source>
        <dbReference type="ARBA" id="ARBA00022723"/>
    </source>
</evidence>
<dbReference type="EMBL" id="CP036501">
    <property type="protein sequence ID" value="UZP74465.1"/>
    <property type="molecule type" value="Genomic_DNA"/>
</dbReference>
<keyword evidence="10 14" id="KW-1133">Transmembrane helix</keyword>
<evidence type="ECO:0000256" key="3">
    <source>
        <dbReference type="ARBA" id="ARBA00022475"/>
    </source>
</evidence>
<dbReference type="RefSeq" id="WP_279240911.1">
    <property type="nucleotide sequence ID" value="NZ_CP036501.1"/>
</dbReference>
<organism evidence="16 17">
    <name type="scientific">Candidatus Paraluminiphilus aquimaris</name>
    <dbReference type="NCBI Taxonomy" id="2518994"/>
    <lineage>
        <taxon>Bacteria</taxon>
        <taxon>Pseudomonadati</taxon>
        <taxon>Pseudomonadota</taxon>
        <taxon>Gammaproteobacteria</taxon>
        <taxon>Cellvibrionales</taxon>
        <taxon>Halieaceae</taxon>
        <taxon>Candidatus Paraluminiphilus</taxon>
    </lineage>
</organism>
<keyword evidence="5" id="KW-0042">Antenna complex</keyword>
<keyword evidence="13" id="KW-0437">Light-harvesting polypeptide</keyword>
<keyword evidence="11" id="KW-0157">Chromophore</keyword>
<dbReference type="InterPro" id="IPR000066">
    <property type="entry name" value="Antenna_a/b"/>
</dbReference>
<evidence type="ECO:0000256" key="11">
    <source>
        <dbReference type="ARBA" id="ARBA00022991"/>
    </source>
</evidence>
<dbReference type="NCBIfam" id="NF040861">
    <property type="entry name" value="pufA_517_ASD"/>
    <property type="match status" value="1"/>
</dbReference>
<dbReference type="InterPro" id="IPR018332">
    <property type="entry name" value="Antenna_alpha"/>
</dbReference>
<dbReference type="SUPFAM" id="SSF56918">
    <property type="entry name" value="Light-harvesting complex subunits"/>
    <property type="match status" value="1"/>
</dbReference>
<comment type="function">
    <text evidence="1">Antenna complexes are light-harvesting systems, which transfer the excitation energy to the reaction centers.</text>
</comment>
<evidence type="ECO:0000256" key="12">
    <source>
        <dbReference type="ARBA" id="ARBA00023136"/>
    </source>
</evidence>
<gene>
    <name evidence="16" type="ORF">E0F26_06800</name>
</gene>